<reference evidence="9" key="1">
    <citation type="journal article" name="Emerg. Infect. Dis.">
        <title>Two cases of a newly characterized neisseria species.</title>
        <authorList>
            <person name="Mustapha M."/>
            <person name="Lemos A.P.S."/>
            <person name="Harrison L.H."/>
            <person name="Vantyne D."/>
            <person name="Sacchi C.T."/>
        </authorList>
    </citation>
    <scope>NUCLEOTIDE SEQUENCE</scope>
    <source>
        <strain evidence="9">N.95.16</strain>
    </source>
</reference>
<dbReference type="Pfam" id="PF02470">
    <property type="entry name" value="MlaD"/>
    <property type="match status" value="3"/>
</dbReference>
<keyword evidence="10" id="KW-1185">Reference proteome</keyword>
<keyword evidence="3" id="KW-0997">Cell inner membrane</keyword>
<evidence type="ECO:0000256" key="2">
    <source>
        <dbReference type="ARBA" id="ARBA00022475"/>
    </source>
</evidence>
<comment type="subcellular location">
    <subcellularLocation>
        <location evidence="1">Cell inner membrane</location>
    </subcellularLocation>
</comment>
<sequence length="558" mass="61079">MNDNLNQPDNDLPPPPPPARIKKTNVFTSVVWLIPLIALIAGGWLLMKQIRNTGPTITLLLDSADGIEVSNTVIKVLNVDVGRITKIKLREDRKGVEATAQLSADAQDLIRKDTQFWVVKPRIDQSGVTGLGTLLSGSYIAFTPGTSAEEESVFKVLDIPPIAAIGQRGLRLKLVGSNDKILSVSSPVLYENFMVGQVESARFDPDDQTVHYTIFIQSPNDKLIHAESRFWLESGINIQTSGSGIQVHSAPLPALLSGAIAFSSPKTDDAQSVKNEDTFTLYDSRSEVENLPDDRSLYYTAFFKQSVRGLSVGAPVEYKGINIGVVSDVPYFARNDSLQLFANGWIPVRIRLEPSRLEMNADMQSKAHWQQQFQMALNRGLTATIASNNLITGSKLVELTDEPSSLPKLKPHTVYGGDTVIATRSGGFDDLQAQLANLLEKFNKLPLEQTVGNLNTSLAELKTTLQSATTTLNSVDKLIGKSQTQNIPNEINQTLKELRQTLQGVSPQSPIYGDVQNTLQSIDKTLKDAQPVINTLKEKPNALIFNSNTKDPIPKGSQ</sequence>
<accession>A0A7X2GWX7</accession>
<name>A0A7X2GWX7_9NEIS</name>
<dbReference type="EMBL" id="WJXO01000001">
    <property type="protein sequence ID" value="MRN37405.1"/>
    <property type="molecule type" value="Genomic_DNA"/>
</dbReference>
<dbReference type="RefSeq" id="WP_095501958.1">
    <property type="nucleotide sequence ID" value="NZ_WJXO01000001.1"/>
</dbReference>
<evidence type="ECO:0000259" key="8">
    <source>
        <dbReference type="Pfam" id="PF02470"/>
    </source>
</evidence>
<feature type="transmembrane region" description="Helical" evidence="7">
    <location>
        <begin position="26"/>
        <end position="47"/>
    </location>
</feature>
<dbReference type="PANTHER" id="PTHR30462:SF2">
    <property type="entry name" value="INTERMEMBRANE TRANSPORT PROTEIN PQIB"/>
    <property type="match status" value="1"/>
</dbReference>
<dbReference type="GO" id="GO:0005886">
    <property type="term" value="C:plasma membrane"/>
    <property type="evidence" value="ECO:0007669"/>
    <property type="project" value="UniProtKB-SubCell"/>
</dbReference>
<evidence type="ECO:0000256" key="6">
    <source>
        <dbReference type="ARBA" id="ARBA00023136"/>
    </source>
</evidence>
<comment type="caution">
    <text evidence="9">The sequence shown here is derived from an EMBL/GenBank/DDBJ whole genome shotgun (WGS) entry which is preliminary data.</text>
</comment>
<dbReference type="AlphaFoldDB" id="A0A7X2GWX7"/>
<organism evidence="9 10">
    <name type="scientific">Neisseria brasiliensis</name>
    <dbReference type="NCBI Taxonomy" id="2666100"/>
    <lineage>
        <taxon>Bacteria</taxon>
        <taxon>Pseudomonadati</taxon>
        <taxon>Pseudomonadota</taxon>
        <taxon>Betaproteobacteria</taxon>
        <taxon>Neisseriales</taxon>
        <taxon>Neisseriaceae</taxon>
        <taxon>Neisseria</taxon>
    </lineage>
</organism>
<dbReference type="NCBIfam" id="NF008070">
    <property type="entry name" value="PRK10807.1"/>
    <property type="match status" value="1"/>
</dbReference>
<keyword evidence="5 7" id="KW-1133">Transmembrane helix</keyword>
<feature type="domain" description="Mce/MlaD" evidence="8">
    <location>
        <begin position="297"/>
        <end position="400"/>
    </location>
</feature>
<keyword evidence="2" id="KW-1003">Cell membrane</keyword>
<keyword evidence="6 7" id="KW-0472">Membrane</keyword>
<dbReference type="InterPro" id="IPR003399">
    <property type="entry name" value="Mce/MlaD"/>
</dbReference>
<evidence type="ECO:0000313" key="10">
    <source>
        <dbReference type="Proteomes" id="UP000486297"/>
    </source>
</evidence>
<keyword evidence="4 7" id="KW-0812">Transmembrane</keyword>
<evidence type="ECO:0000256" key="1">
    <source>
        <dbReference type="ARBA" id="ARBA00004533"/>
    </source>
</evidence>
<evidence type="ECO:0000256" key="3">
    <source>
        <dbReference type="ARBA" id="ARBA00022519"/>
    </source>
</evidence>
<dbReference type="InterPro" id="IPR051800">
    <property type="entry name" value="PqiA-PqiB_transport"/>
</dbReference>
<protein>
    <submittedName>
        <fullName evidence="9">Intermembrane transport protein PqiB</fullName>
    </submittedName>
</protein>
<evidence type="ECO:0000256" key="4">
    <source>
        <dbReference type="ARBA" id="ARBA00022692"/>
    </source>
</evidence>
<proteinExistence type="predicted"/>
<feature type="domain" description="Mce/MlaD" evidence="8">
    <location>
        <begin position="54"/>
        <end position="145"/>
    </location>
</feature>
<evidence type="ECO:0000256" key="5">
    <source>
        <dbReference type="ARBA" id="ARBA00022989"/>
    </source>
</evidence>
<evidence type="ECO:0000256" key="7">
    <source>
        <dbReference type="SAM" id="Phobius"/>
    </source>
</evidence>
<dbReference type="Proteomes" id="UP000486297">
    <property type="component" value="Unassembled WGS sequence"/>
</dbReference>
<evidence type="ECO:0000313" key="9">
    <source>
        <dbReference type="EMBL" id="MRN37405.1"/>
    </source>
</evidence>
<gene>
    <name evidence="9" type="primary">pqiB</name>
    <name evidence="9" type="ORF">GJU80_02560</name>
</gene>
<dbReference type="PANTHER" id="PTHR30462">
    <property type="entry name" value="INTERMEMBRANE TRANSPORT PROTEIN PQIB-RELATED"/>
    <property type="match status" value="1"/>
</dbReference>
<feature type="domain" description="Mce/MlaD" evidence="8">
    <location>
        <begin position="174"/>
        <end position="233"/>
    </location>
</feature>